<evidence type="ECO:0000313" key="8">
    <source>
        <dbReference type="Proteomes" id="UP000054321"/>
    </source>
</evidence>
<keyword evidence="8" id="KW-1185">Reference proteome</keyword>
<feature type="chain" id="PRO_5002174577" description="FAD-binding PCMH-type domain-containing protein" evidence="5">
    <location>
        <begin position="23"/>
        <end position="533"/>
    </location>
</feature>
<dbReference type="InterPro" id="IPR050416">
    <property type="entry name" value="FAD-linked_Oxidoreductase"/>
</dbReference>
<dbReference type="HOGENOM" id="CLU_018354_1_2_1"/>
<dbReference type="SUPFAM" id="SSF56176">
    <property type="entry name" value="FAD-binding/transporter-associated domain-like"/>
    <property type="match status" value="1"/>
</dbReference>
<dbReference type="EMBL" id="KN832905">
    <property type="protein sequence ID" value="KIM92794.1"/>
    <property type="molecule type" value="Genomic_DNA"/>
</dbReference>
<dbReference type="InterPro" id="IPR036318">
    <property type="entry name" value="FAD-bd_PCMH-like_sf"/>
</dbReference>
<dbReference type="Pfam" id="PF01565">
    <property type="entry name" value="FAD_binding_4"/>
    <property type="match status" value="1"/>
</dbReference>
<dbReference type="GO" id="GO:0071949">
    <property type="term" value="F:FAD binding"/>
    <property type="evidence" value="ECO:0007669"/>
    <property type="project" value="InterPro"/>
</dbReference>
<dbReference type="PROSITE" id="PS51387">
    <property type="entry name" value="FAD_PCMH"/>
    <property type="match status" value="1"/>
</dbReference>
<keyword evidence="2" id="KW-0285">Flavoprotein</keyword>
<protein>
    <recommendedName>
        <fullName evidence="6">FAD-binding PCMH-type domain-containing protein</fullName>
    </recommendedName>
</protein>
<dbReference type="OrthoDB" id="2151789at2759"/>
<evidence type="ECO:0000256" key="5">
    <source>
        <dbReference type="SAM" id="SignalP"/>
    </source>
</evidence>
<dbReference type="InterPro" id="IPR016166">
    <property type="entry name" value="FAD-bd_PCMH"/>
</dbReference>
<sequence length="533" mass="58960">MLQLRYFIGLAAYLIASSCTAAQTLLNAQPPLDYPIVAIGNDSVSCHHAEPREGYFSIQQQELVPTCIAQPQSAEEVSQIIHILKEQRCIFAVKSGGHSTCPGASAIHDGVVVDLGKLNSIQVSADESTVSVGSGSRWGDVYSTLEEYGLLAVGGRVDSVGVGGFILGGGISFLSRRHGWAFDNVRNFEVVLPNGTIANANQVTHPDLYFALRGGGNNFGIVTRFDLEAYRYGLLWGGTSAVTLEDLEERRSALGLRDKLQWTIPSIMMHLTKTIQRVACILGFGIKSTDMINAFVQMASNEQTDASAHMYTFLSWLPVQKVYLSGATIFYSRPEENPPVFRNFTSLKTIYSTNRLANMSDFTSEVEKQNPTGMRQLWRTATFKVDAYLISKLWDIFLSEVDYIKTIPGTLASSNLQLITNDEIEIFSKNGGNALGINKEDGPLFIFSVTIMYENASDDETMRQAGQNIISRGIALGKEMGLWHRFIYKNYAGFSQEVFASYGSDNQARLRDIQHKYDPEGVFQNIKQGCFKV</sequence>
<evidence type="ECO:0000256" key="3">
    <source>
        <dbReference type="ARBA" id="ARBA00022827"/>
    </source>
</evidence>
<dbReference type="InterPro" id="IPR006094">
    <property type="entry name" value="Oxid_FAD_bind_N"/>
</dbReference>
<comment type="similarity">
    <text evidence="1">Belongs to the oxygen-dependent FAD-linked oxidoreductase family.</text>
</comment>
<keyword evidence="3" id="KW-0274">FAD</keyword>
<evidence type="ECO:0000313" key="7">
    <source>
        <dbReference type="EMBL" id="KIM92794.1"/>
    </source>
</evidence>
<dbReference type="PROSITE" id="PS51257">
    <property type="entry name" value="PROKAR_LIPOPROTEIN"/>
    <property type="match status" value="1"/>
</dbReference>
<dbReference type="Proteomes" id="UP000054321">
    <property type="component" value="Unassembled WGS sequence"/>
</dbReference>
<keyword evidence="5" id="KW-0732">Signal</keyword>
<evidence type="ECO:0000256" key="1">
    <source>
        <dbReference type="ARBA" id="ARBA00005466"/>
    </source>
</evidence>
<gene>
    <name evidence="7" type="ORF">OIDMADRAFT_46535</name>
</gene>
<keyword evidence="4" id="KW-0560">Oxidoreductase</keyword>
<dbReference type="InterPro" id="IPR016169">
    <property type="entry name" value="FAD-bd_PCMH_sub2"/>
</dbReference>
<feature type="signal peptide" evidence="5">
    <location>
        <begin position="1"/>
        <end position="22"/>
    </location>
</feature>
<evidence type="ECO:0000256" key="4">
    <source>
        <dbReference type="ARBA" id="ARBA00023002"/>
    </source>
</evidence>
<reference evidence="8" key="2">
    <citation type="submission" date="2015-01" db="EMBL/GenBank/DDBJ databases">
        <title>Evolutionary Origins and Diversification of the Mycorrhizal Mutualists.</title>
        <authorList>
            <consortium name="DOE Joint Genome Institute"/>
            <consortium name="Mycorrhizal Genomics Consortium"/>
            <person name="Kohler A."/>
            <person name="Kuo A."/>
            <person name="Nagy L.G."/>
            <person name="Floudas D."/>
            <person name="Copeland A."/>
            <person name="Barry K.W."/>
            <person name="Cichocki N."/>
            <person name="Veneault-Fourrey C."/>
            <person name="LaButti K."/>
            <person name="Lindquist E.A."/>
            <person name="Lipzen A."/>
            <person name="Lundell T."/>
            <person name="Morin E."/>
            <person name="Murat C."/>
            <person name="Riley R."/>
            <person name="Ohm R."/>
            <person name="Sun H."/>
            <person name="Tunlid A."/>
            <person name="Henrissat B."/>
            <person name="Grigoriev I.V."/>
            <person name="Hibbett D.S."/>
            <person name="Martin F."/>
        </authorList>
    </citation>
    <scope>NUCLEOTIDE SEQUENCE [LARGE SCALE GENOMIC DNA]</scope>
    <source>
        <strain evidence="8">Zn</strain>
    </source>
</reference>
<dbReference type="PANTHER" id="PTHR42973:SF13">
    <property type="entry name" value="FAD-BINDING PCMH-TYPE DOMAIN-CONTAINING PROTEIN"/>
    <property type="match status" value="1"/>
</dbReference>
<evidence type="ECO:0000259" key="6">
    <source>
        <dbReference type="PROSITE" id="PS51387"/>
    </source>
</evidence>
<dbReference type="AlphaFoldDB" id="A0A0C3GML5"/>
<accession>A0A0C3GML5</accession>
<dbReference type="InParanoid" id="A0A0C3GML5"/>
<evidence type="ECO:0000256" key="2">
    <source>
        <dbReference type="ARBA" id="ARBA00022630"/>
    </source>
</evidence>
<dbReference type="Gene3D" id="3.30.465.10">
    <property type="match status" value="1"/>
</dbReference>
<reference evidence="7 8" key="1">
    <citation type="submission" date="2014-04" db="EMBL/GenBank/DDBJ databases">
        <authorList>
            <consortium name="DOE Joint Genome Institute"/>
            <person name="Kuo A."/>
            <person name="Martino E."/>
            <person name="Perotto S."/>
            <person name="Kohler A."/>
            <person name="Nagy L.G."/>
            <person name="Floudas D."/>
            <person name="Copeland A."/>
            <person name="Barry K.W."/>
            <person name="Cichocki N."/>
            <person name="Veneault-Fourrey C."/>
            <person name="LaButti K."/>
            <person name="Lindquist E.A."/>
            <person name="Lipzen A."/>
            <person name="Lundell T."/>
            <person name="Morin E."/>
            <person name="Murat C."/>
            <person name="Sun H."/>
            <person name="Tunlid A."/>
            <person name="Henrissat B."/>
            <person name="Grigoriev I.V."/>
            <person name="Hibbett D.S."/>
            <person name="Martin F."/>
            <person name="Nordberg H.P."/>
            <person name="Cantor M.N."/>
            <person name="Hua S.X."/>
        </authorList>
    </citation>
    <scope>NUCLEOTIDE SEQUENCE [LARGE SCALE GENOMIC DNA]</scope>
    <source>
        <strain evidence="7 8">Zn</strain>
    </source>
</reference>
<name>A0A0C3GML5_OIDMZ</name>
<dbReference type="GO" id="GO:0016491">
    <property type="term" value="F:oxidoreductase activity"/>
    <property type="evidence" value="ECO:0007669"/>
    <property type="project" value="UniProtKB-KW"/>
</dbReference>
<proteinExistence type="inferred from homology"/>
<dbReference type="STRING" id="913774.A0A0C3GML5"/>
<dbReference type="PANTHER" id="PTHR42973">
    <property type="entry name" value="BINDING OXIDOREDUCTASE, PUTATIVE (AFU_ORTHOLOGUE AFUA_1G17690)-RELATED"/>
    <property type="match status" value="1"/>
</dbReference>
<feature type="domain" description="FAD-binding PCMH-type" evidence="6">
    <location>
        <begin position="61"/>
        <end position="232"/>
    </location>
</feature>
<organism evidence="7 8">
    <name type="scientific">Oidiodendron maius (strain Zn)</name>
    <dbReference type="NCBI Taxonomy" id="913774"/>
    <lineage>
        <taxon>Eukaryota</taxon>
        <taxon>Fungi</taxon>
        <taxon>Dikarya</taxon>
        <taxon>Ascomycota</taxon>
        <taxon>Pezizomycotina</taxon>
        <taxon>Leotiomycetes</taxon>
        <taxon>Leotiomycetes incertae sedis</taxon>
        <taxon>Myxotrichaceae</taxon>
        <taxon>Oidiodendron</taxon>
    </lineage>
</organism>